<evidence type="ECO:0000313" key="2">
    <source>
        <dbReference type="Proteomes" id="UP000464468"/>
    </source>
</evidence>
<dbReference type="InterPro" id="IPR009951">
    <property type="entry name" value="Host-nuc_inhib_Gam"/>
</dbReference>
<dbReference type="Pfam" id="PF07352">
    <property type="entry name" value="Phage_Mu_Gam"/>
    <property type="match status" value="1"/>
</dbReference>
<gene>
    <name evidence="1" type="ORF">GVO57_07350</name>
</gene>
<dbReference type="KEGG" id="schy:GVO57_07350"/>
<protein>
    <recommendedName>
        <fullName evidence="3">Mu-like prophage host-nuclease inhibitor protein Gam</fullName>
    </recommendedName>
</protein>
<keyword evidence="2" id="KW-1185">Reference proteome</keyword>
<dbReference type="Proteomes" id="UP000464468">
    <property type="component" value="Chromosome"/>
</dbReference>
<dbReference type="EMBL" id="CP047895">
    <property type="protein sequence ID" value="QHL90683.1"/>
    <property type="molecule type" value="Genomic_DNA"/>
</dbReference>
<sequence length="190" mass="21224">MSARPRRKAVSLDAPQTIEQATQLLSDYALCLTQAEQIRADADAAIAEIQSARDGWLKPLDERMKTIFTQLRTWWAVAAPHLTDGKRRSVEIAGCIIGHRTSMPRLDLGGAKAEDLVARLLSDGLEAVIRTKHDLDRQTILRELGRLPLEDLGERLASYGLSRRQREEFFIDRSGEKPAPTEIVEPEDAA</sequence>
<evidence type="ECO:0008006" key="3">
    <source>
        <dbReference type="Google" id="ProtNLM"/>
    </source>
</evidence>
<proteinExistence type="predicted"/>
<reference evidence="1 2" key="1">
    <citation type="submission" date="2020-01" db="EMBL/GenBank/DDBJ databases">
        <title>Sphingomonas sp. C33 whole genome sequece.</title>
        <authorList>
            <person name="Park C."/>
        </authorList>
    </citation>
    <scope>NUCLEOTIDE SEQUENCE [LARGE SCALE GENOMIC DNA]</scope>
    <source>
        <strain evidence="1 2">C33</strain>
    </source>
</reference>
<evidence type="ECO:0000313" key="1">
    <source>
        <dbReference type="EMBL" id="QHL90683.1"/>
    </source>
</evidence>
<accession>A0A7Z2NVP8</accession>
<dbReference type="Gene3D" id="1.20.5.170">
    <property type="match status" value="1"/>
</dbReference>
<dbReference type="GO" id="GO:0042262">
    <property type="term" value="P:DNA protection"/>
    <property type="evidence" value="ECO:0007669"/>
    <property type="project" value="InterPro"/>
</dbReference>
<name>A0A7Z2NVP8_9SPHN</name>
<dbReference type="GO" id="GO:0003690">
    <property type="term" value="F:double-stranded DNA binding"/>
    <property type="evidence" value="ECO:0007669"/>
    <property type="project" value="InterPro"/>
</dbReference>
<dbReference type="RefSeq" id="WP_160592610.1">
    <property type="nucleotide sequence ID" value="NZ_CP047895.1"/>
</dbReference>
<organism evidence="1 2">
    <name type="scientific">Sphingomonas changnyeongensis</name>
    <dbReference type="NCBI Taxonomy" id="2698679"/>
    <lineage>
        <taxon>Bacteria</taxon>
        <taxon>Pseudomonadati</taxon>
        <taxon>Pseudomonadota</taxon>
        <taxon>Alphaproteobacteria</taxon>
        <taxon>Sphingomonadales</taxon>
        <taxon>Sphingomonadaceae</taxon>
        <taxon>Sphingomonas</taxon>
    </lineage>
</organism>
<dbReference type="AlphaFoldDB" id="A0A7Z2NVP8"/>
<dbReference type="SUPFAM" id="SSF161266">
    <property type="entry name" value="Gam-like"/>
    <property type="match status" value="1"/>
</dbReference>